<feature type="region of interest" description="Disordered" evidence="1">
    <location>
        <begin position="257"/>
        <end position="283"/>
    </location>
</feature>
<dbReference type="HOGENOM" id="CLU_725627_0_0_1"/>
<evidence type="ECO:0000313" key="4">
    <source>
        <dbReference type="Proteomes" id="UP000002605"/>
    </source>
</evidence>
<evidence type="ECO:0000313" key="2">
    <source>
        <dbReference type="CGD" id="CAL0000163075"/>
    </source>
</evidence>
<dbReference type="KEGG" id="cdu:CD36_21060"/>
<sequence>MGLFDLFPFSKGGGAVTETTIGTNIPTYDSTKDSINLQVKSLLYLFKRLKINKLAPFLNRENNYELKYFGNTTINDINPMYKKLDKIYDLENFLQILIYQDEYRILVDFIKNKFRSLCFMTEYPYGKVLESTSSPTTNNFPQFVDDDDSCKNFKFVLFPLKNVTIEQMIQILTKSDIYIEHKNVSSSKRYSIAMESINDVLNLNGQQSKNGTTFDITMNEKNQIVRQYLIKLAIHIQLTRIYQEYIKQHPIVITKDPFMTPPSSPTKKQSLSSISPNKKTPTIRKSMSNLTLNLNGNSNTTSVSYSKAPSIPSSPIKLRSKTSMNKLNSKPSISKMKLEELYNPVASPRGKIKQDKPDYNNGSGKNTSSENYDIDIEIDNKENFRWDVYNKCKLAILEKLKIEKSRIKERLVV</sequence>
<dbReference type="RefSeq" id="XP_002418584.1">
    <property type="nucleotide sequence ID" value="XM_002418539.1"/>
</dbReference>
<name>B9WBW5_CANDC</name>
<dbReference type="EMBL" id="FM992689">
    <property type="protein sequence ID" value="CAX43887.1"/>
    <property type="molecule type" value="Genomic_DNA"/>
</dbReference>
<dbReference type="CGD" id="CAL0000163075">
    <property type="gene designation" value="Cd36_21060"/>
</dbReference>
<protein>
    <submittedName>
        <fullName evidence="3">Uncharacterized protein</fullName>
    </submittedName>
</protein>
<gene>
    <name evidence="2" type="ordered locus">Cd36_21060</name>
    <name evidence="3" type="ORF">CD36_21060</name>
</gene>
<feature type="compositionally biased region" description="Polar residues" evidence="1">
    <location>
        <begin position="360"/>
        <end position="369"/>
    </location>
</feature>
<evidence type="ECO:0000256" key="1">
    <source>
        <dbReference type="SAM" id="MobiDB-lite"/>
    </source>
</evidence>
<feature type="compositionally biased region" description="Polar residues" evidence="1">
    <location>
        <begin position="265"/>
        <end position="283"/>
    </location>
</feature>
<organism evidence="3 4">
    <name type="scientific">Candida dubliniensis (strain CD36 / ATCC MYA-646 / CBS 7987 / NCPF 3949 / NRRL Y-17841)</name>
    <name type="common">Yeast</name>
    <dbReference type="NCBI Taxonomy" id="573826"/>
    <lineage>
        <taxon>Eukaryota</taxon>
        <taxon>Fungi</taxon>
        <taxon>Dikarya</taxon>
        <taxon>Ascomycota</taxon>
        <taxon>Saccharomycotina</taxon>
        <taxon>Pichiomycetes</taxon>
        <taxon>Debaryomycetaceae</taxon>
        <taxon>Candida/Lodderomyces clade</taxon>
        <taxon>Candida</taxon>
    </lineage>
</organism>
<dbReference type="Pfam" id="PF17235">
    <property type="entry name" value="STD1"/>
    <property type="match status" value="1"/>
</dbReference>
<feature type="region of interest" description="Disordered" evidence="1">
    <location>
        <begin position="346"/>
        <end position="369"/>
    </location>
</feature>
<proteinExistence type="predicted"/>
<evidence type="ECO:0000313" key="3">
    <source>
        <dbReference type="EMBL" id="CAX43887.1"/>
    </source>
</evidence>
<reference evidence="3 4" key="1">
    <citation type="journal article" date="2009" name="Genome Res.">
        <title>Comparative genomics of the fungal pathogens Candida dubliniensis and Candida albicans.</title>
        <authorList>
            <person name="Jackson A.P."/>
            <person name="Gamble J.A."/>
            <person name="Yeomans T."/>
            <person name="Moran G.P."/>
            <person name="Saunders D."/>
            <person name="Harris D."/>
            <person name="Aslett M."/>
            <person name="Barrell J.F."/>
            <person name="Butler G."/>
            <person name="Citiulo F."/>
            <person name="Coleman D.C."/>
            <person name="de Groot P.W.J."/>
            <person name="Goodwin T.J."/>
            <person name="Quail M.A."/>
            <person name="McQuillan J."/>
            <person name="Munro C.A."/>
            <person name="Pain A."/>
            <person name="Poulter R.T."/>
            <person name="Rajandream M.A."/>
            <person name="Renauld H."/>
            <person name="Spiering M.J."/>
            <person name="Tivey A."/>
            <person name="Gow N.A.R."/>
            <person name="Barrell B."/>
            <person name="Sullivan D.J."/>
            <person name="Berriman M."/>
        </authorList>
    </citation>
    <scope>NUCLEOTIDE SEQUENCE [LARGE SCALE GENOMIC DNA]</scope>
    <source>
        <strain evidence="4">CD36 / ATCC MYA-646 / CBS 7987 / NCPF 3949 / NRRL Y-17841</strain>
    </source>
</reference>
<keyword evidence="4" id="KW-1185">Reference proteome</keyword>
<dbReference type="Proteomes" id="UP000002605">
    <property type="component" value="Chromosome 2"/>
</dbReference>
<dbReference type="GeneID" id="8046129"/>
<dbReference type="InterPro" id="IPR035189">
    <property type="entry name" value="Std1/Mth1"/>
</dbReference>
<accession>B9WBW5</accession>
<dbReference type="AlphaFoldDB" id="B9WBW5"/>
<dbReference type="OrthoDB" id="4088889at2759"/>
<dbReference type="eggNOG" id="ENOG502S5EM">
    <property type="taxonomic scope" value="Eukaryota"/>
</dbReference>